<dbReference type="Pfam" id="PF00076">
    <property type="entry name" value="RRM_1"/>
    <property type="match status" value="1"/>
</dbReference>
<dbReference type="InterPro" id="IPR012677">
    <property type="entry name" value="Nucleotide-bd_a/b_plait_sf"/>
</dbReference>
<proteinExistence type="inferred from homology"/>
<dbReference type="PANTHER" id="PTHR14068:SF0">
    <property type="entry name" value="EUKARYOTIC TRANSLATION INITIATION FACTOR 3 SUBUNIT B"/>
    <property type="match status" value="1"/>
</dbReference>
<feature type="domain" description="Translation initiation factor beta propellor-like" evidence="9">
    <location>
        <begin position="381"/>
        <end position="583"/>
    </location>
</feature>
<dbReference type="Pfam" id="PF08662">
    <property type="entry name" value="eIF2A"/>
    <property type="match status" value="1"/>
</dbReference>
<comment type="subunit">
    <text evidence="7">Component of the eukaryotic translation initiation factor 3 (eIF-3) complex.</text>
</comment>
<evidence type="ECO:0000259" key="8">
    <source>
        <dbReference type="Pfam" id="PF00076"/>
    </source>
</evidence>
<evidence type="ECO:0000256" key="5">
    <source>
        <dbReference type="ARBA" id="ARBA00022884"/>
    </source>
</evidence>
<comment type="similarity">
    <text evidence="7">Belongs to the eIF-3 subunit B family.</text>
</comment>
<evidence type="ECO:0000313" key="11">
    <source>
        <dbReference type="WBParaSite" id="Pan_g2125.t2"/>
    </source>
</evidence>
<dbReference type="GO" id="GO:0003723">
    <property type="term" value="F:RNA binding"/>
    <property type="evidence" value="ECO:0007669"/>
    <property type="project" value="UniProtKB-KW"/>
</dbReference>
<dbReference type="PIRSF" id="PIRSF036424">
    <property type="entry name" value="eIF3b"/>
    <property type="match status" value="1"/>
</dbReference>
<dbReference type="Proteomes" id="UP000492821">
    <property type="component" value="Unassembled WGS sequence"/>
</dbReference>
<dbReference type="Gene3D" id="3.30.70.330">
    <property type="match status" value="1"/>
</dbReference>
<reference evidence="10" key="1">
    <citation type="journal article" date="2013" name="Genetics">
        <title>The draft genome and transcriptome of Panagrellus redivivus are shaped by the harsh demands of a free-living lifestyle.</title>
        <authorList>
            <person name="Srinivasan J."/>
            <person name="Dillman A.R."/>
            <person name="Macchietto M.G."/>
            <person name="Heikkinen L."/>
            <person name="Lakso M."/>
            <person name="Fracchia K.M."/>
            <person name="Antoshechkin I."/>
            <person name="Mortazavi A."/>
            <person name="Wong G."/>
            <person name="Sternberg P.W."/>
        </authorList>
    </citation>
    <scope>NUCLEOTIDE SEQUENCE [LARGE SCALE GENOMIC DNA]</scope>
    <source>
        <strain evidence="10">MT8872</strain>
    </source>
</reference>
<dbReference type="InterPro" id="IPR011400">
    <property type="entry name" value="EIF3B"/>
</dbReference>
<comment type="function">
    <text evidence="7">Component of the eukaryotic translation initiation factor 3 (eIF-3) complex, which is involved in protein synthesis and, together with other initiation factors, stimulates binding of mRNA and methionyl-tRNAi to the 40S ribosome.</text>
</comment>
<evidence type="ECO:0000256" key="3">
    <source>
        <dbReference type="ARBA" id="ARBA00022540"/>
    </source>
</evidence>
<feature type="domain" description="RRM" evidence="8">
    <location>
        <begin position="77"/>
        <end position="115"/>
    </location>
</feature>
<reference evidence="11" key="2">
    <citation type="submission" date="2020-10" db="UniProtKB">
        <authorList>
            <consortium name="WormBaseParasite"/>
        </authorList>
    </citation>
    <scope>IDENTIFICATION</scope>
</reference>
<dbReference type="AlphaFoldDB" id="A0A7E4VJG2"/>
<accession>A0A7E4VJG2</accession>
<dbReference type="GO" id="GO:0031369">
    <property type="term" value="F:translation initiation factor binding"/>
    <property type="evidence" value="ECO:0007669"/>
    <property type="project" value="InterPro"/>
</dbReference>
<evidence type="ECO:0000256" key="2">
    <source>
        <dbReference type="ARBA" id="ARBA00022490"/>
    </source>
</evidence>
<evidence type="ECO:0000256" key="4">
    <source>
        <dbReference type="ARBA" id="ARBA00022574"/>
    </source>
</evidence>
<comment type="subcellular location">
    <subcellularLocation>
        <location evidence="1 7">Cytoplasm</location>
    </subcellularLocation>
</comment>
<dbReference type="PANTHER" id="PTHR14068">
    <property type="entry name" value="EUKARYOTIC TRANSLATION INITIATION FACTOR 3 EIF3 -RELATED"/>
    <property type="match status" value="1"/>
</dbReference>
<evidence type="ECO:0000256" key="6">
    <source>
        <dbReference type="ARBA" id="ARBA00022917"/>
    </source>
</evidence>
<dbReference type="CDD" id="cd12278">
    <property type="entry name" value="RRM_eIF3B"/>
    <property type="match status" value="1"/>
</dbReference>
<protein>
    <recommendedName>
        <fullName evidence="7">Eukaryotic translation initiation factor 3 subunit B</fullName>
        <shortName evidence="7">eIF3b</shortName>
    </recommendedName>
</protein>
<dbReference type="SUPFAM" id="SSF54928">
    <property type="entry name" value="RNA-binding domain, RBD"/>
    <property type="match status" value="1"/>
</dbReference>
<keyword evidence="6 7" id="KW-0648">Protein biosynthesis</keyword>
<dbReference type="GO" id="GO:0005852">
    <property type="term" value="C:eukaryotic translation initiation factor 3 complex"/>
    <property type="evidence" value="ECO:0007669"/>
    <property type="project" value="InterPro"/>
</dbReference>
<name>A0A7E4VJG2_PANRE</name>
<sequence>MAVEAVEVPDFSDPADFVDEITDEEILEGSSLVPPSGSSYEACCLLICGIPIIDQAKMEKLKTVLNKLFVLTSAPVSTLIPTDETGNTKGYCFVEYATPELASAAANLLDNHRFDKSHTFSAYILSSMGKMEKPSEEWKEPTPHSWIDAGDLWWWLQNPKCIDQFATQTEGRDGITLGVYWNSKGEEPCIVSNEGSRVNWSEFIFKWSPYGTYLATYHRPGVVLWGGEKFEKIQKMQHEGVTYLEFSPRETYLITFAYDGYGNQFDNTVRVFDVFTGELKKTFQPSGTGATSTISEWPFLKWSHDEKYFAFCRVKGDTINVYNTETFVVESQIELPGLVSFEWNPTKNTIGYYCEERNESNAPAEIGVIEYPSKHKVRAQRIFSVSSASLYWQKNGDYLAANTERYSSRKIKDGEIKHTNTSSHLEVFDCTTKDVSVQTFQLPEQFISFGFEPKGNKFAVLVGSGNKTTPLIYLIDSQKPVPVLISKLESGIQLSHVKWAPQGGWLVMYSENSTAGQAMFIDATVAEPTRSRIIEHPSMNYGEWDPTGRFFITASAGHQRFETGYRIYTFQGREVYKKVTEGLTRFKWRPRPPLPVGDTKIREIKKNLKALSRKFEEEDRKDQDKASKELIDKRRSLMAEFGNFRADAVKRWNDESAARAALRRTIFYNPFISNLILIFSATDAVNAGPDLVDDETTIPLTTTVKQLKDDLGDD</sequence>
<organism evidence="10 11">
    <name type="scientific">Panagrellus redivivus</name>
    <name type="common">Microworm</name>
    <dbReference type="NCBI Taxonomy" id="6233"/>
    <lineage>
        <taxon>Eukaryota</taxon>
        <taxon>Metazoa</taxon>
        <taxon>Ecdysozoa</taxon>
        <taxon>Nematoda</taxon>
        <taxon>Chromadorea</taxon>
        <taxon>Rhabditida</taxon>
        <taxon>Tylenchina</taxon>
        <taxon>Panagrolaimomorpha</taxon>
        <taxon>Panagrolaimoidea</taxon>
        <taxon>Panagrolaimidae</taxon>
        <taxon>Panagrellus</taxon>
    </lineage>
</organism>
<dbReference type="InterPro" id="IPR015943">
    <property type="entry name" value="WD40/YVTN_repeat-like_dom_sf"/>
</dbReference>
<dbReference type="WBParaSite" id="Pan_g2125.t2">
    <property type="protein sequence ID" value="Pan_g2125.t2"/>
    <property type="gene ID" value="Pan_g2125"/>
</dbReference>
<keyword evidence="10" id="KW-1185">Reference proteome</keyword>
<evidence type="ECO:0000256" key="7">
    <source>
        <dbReference type="PIRNR" id="PIRNR036424"/>
    </source>
</evidence>
<dbReference type="InterPro" id="IPR034363">
    <property type="entry name" value="eIF3B_RRM"/>
</dbReference>
<dbReference type="Gene3D" id="2.130.10.10">
    <property type="entry name" value="YVTN repeat-like/Quinoprotein amine dehydrogenase"/>
    <property type="match status" value="1"/>
</dbReference>
<dbReference type="InterPro" id="IPR000504">
    <property type="entry name" value="RRM_dom"/>
</dbReference>
<dbReference type="GO" id="GO:0003743">
    <property type="term" value="F:translation initiation factor activity"/>
    <property type="evidence" value="ECO:0007669"/>
    <property type="project" value="UniProtKB-KW"/>
</dbReference>
<keyword evidence="5 7" id="KW-0694">RNA-binding</keyword>
<dbReference type="SUPFAM" id="SSF82171">
    <property type="entry name" value="DPP6 N-terminal domain-like"/>
    <property type="match status" value="1"/>
</dbReference>
<evidence type="ECO:0000259" key="9">
    <source>
        <dbReference type="Pfam" id="PF08662"/>
    </source>
</evidence>
<keyword evidence="2 7" id="KW-0963">Cytoplasm</keyword>
<evidence type="ECO:0000313" key="10">
    <source>
        <dbReference type="Proteomes" id="UP000492821"/>
    </source>
</evidence>
<dbReference type="InterPro" id="IPR013979">
    <property type="entry name" value="TIF_beta_prop-like"/>
</dbReference>
<dbReference type="InterPro" id="IPR035979">
    <property type="entry name" value="RBD_domain_sf"/>
</dbReference>
<keyword evidence="4" id="KW-0853">WD repeat</keyword>
<evidence type="ECO:0000256" key="1">
    <source>
        <dbReference type="ARBA" id="ARBA00004496"/>
    </source>
</evidence>
<keyword evidence="3 7" id="KW-0396">Initiation factor</keyword>